<evidence type="ECO:0000313" key="2">
    <source>
        <dbReference type="EMBL" id="DAD85668.1"/>
    </source>
</evidence>
<dbReference type="Pfam" id="PF01381">
    <property type="entry name" value="HTH_3"/>
    <property type="match status" value="1"/>
</dbReference>
<feature type="domain" description="HTH cro/C1-type" evidence="1">
    <location>
        <begin position="7"/>
        <end position="62"/>
    </location>
</feature>
<name>A0A8S5MTY4_9CAUD</name>
<accession>A0A8S5MTY4</accession>
<dbReference type="EMBL" id="BK014986">
    <property type="protein sequence ID" value="DAD85668.1"/>
    <property type="molecule type" value="Genomic_DNA"/>
</dbReference>
<dbReference type="SUPFAM" id="SSF47413">
    <property type="entry name" value="lambda repressor-like DNA-binding domains"/>
    <property type="match status" value="1"/>
</dbReference>
<dbReference type="InterPro" id="IPR001387">
    <property type="entry name" value="Cro/C1-type_HTH"/>
</dbReference>
<dbReference type="GO" id="GO:0003677">
    <property type="term" value="F:DNA binding"/>
    <property type="evidence" value="ECO:0007669"/>
    <property type="project" value="InterPro"/>
</dbReference>
<dbReference type="PROSITE" id="PS50943">
    <property type="entry name" value="HTH_CROC1"/>
    <property type="match status" value="1"/>
</dbReference>
<sequence>MDKGSRIKAAREAAGLTQEELGTLCGTTKQTIFKYENNIVTNIPTDRMEKIAEVLNVTPAYLMGWEGFALESIIEENTSGRARAKEEMFQTFGGEHSTLSTRLQGDKIALLYYKAMDRRCVQELQGMLEIVDEMGYSDLESIRLLIQAYLHADAPIREIVDTALKPYRQEESFGEEIG</sequence>
<dbReference type="InterPro" id="IPR010982">
    <property type="entry name" value="Lambda_DNA-bd_dom_sf"/>
</dbReference>
<reference evidence="2" key="1">
    <citation type="journal article" date="2021" name="Proc. Natl. Acad. Sci. U.S.A.">
        <title>A Catalog of Tens of Thousands of Viruses from Human Metagenomes Reveals Hidden Associations with Chronic Diseases.</title>
        <authorList>
            <person name="Tisza M.J."/>
            <person name="Buck C.B."/>
        </authorList>
    </citation>
    <scope>NUCLEOTIDE SEQUENCE</scope>
    <source>
        <strain evidence="2">CtP6113</strain>
    </source>
</reference>
<dbReference type="Gene3D" id="1.10.260.40">
    <property type="entry name" value="lambda repressor-like DNA-binding domains"/>
    <property type="match status" value="1"/>
</dbReference>
<dbReference type="SMART" id="SM00530">
    <property type="entry name" value="HTH_XRE"/>
    <property type="match status" value="1"/>
</dbReference>
<proteinExistence type="predicted"/>
<dbReference type="CDD" id="cd00093">
    <property type="entry name" value="HTH_XRE"/>
    <property type="match status" value="1"/>
</dbReference>
<evidence type="ECO:0000259" key="1">
    <source>
        <dbReference type="PROSITE" id="PS50943"/>
    </source>
</evidence>
<organism evidence="2">
    <name type="scientific">Siphoviridae sp. ctP6113</name>
    <dbReference type="NCBI Taxonomy" id="2826318"/>
    <lineage>
        <taxon>Viruses</taxon>
        <taxon>Duplodnaviria</taxon>
        <taxon>Heunggongvirae</taxon>
        <taxon>Uroviricota</taxon>
        <taxon>Caudoviricetes</taxon>
    </lineage>
</organism>
<protein>
    <submittedName>
        <fullName evidence="2">Helix-turn-helix domain protein</fullName>
    </submittedName>
</protein>